<dbReference type="Proteomes" id="UP000218615">
    <property type="component" value="Unassembled WGS sequence"/>
</dbReference>
<dbReference type="EMBL" id="FZMP01000249">
    <property type="protein sequence ID" value="SNQ62948.1"/>
    <property type="molecule type" value="Genomic_DNA"/>
</dbReference>
<dbReference type="InterPro" id="IPR002825">
    <property type="entry name" value="Pept_S49_ser-pept_pro"/>
</dbReference>
<dbReference type="GO" id="GO:0016020">
    <property type="term" value="C:membrane"/>
    <property type="evidence" value="ECO:0007669"/>
    <property type="project" value="InterPro"/>
</dbReference>
<protein>
    <recommendedName>
        <fullName evidence="4">ClpP class periplasmic serine protease</fullName>
    </recommendedName>
</protein>
<dbReference type="RefSeq" id="WP_096207436.1">
    <property type="nucleotide sequence ID" value="NZ_FZMP01000249.1"/>
</dbReference>
<reference evidence="3" key="1">
    <citation type="submission" date="2017-06" db="EMBL/GenBank/DDBJ databases">
        <authorList>
            <person name="Cremers G."/>
        </authorList>
    </citation>
    <scope>NUCLEOTIDE SEQUENCE [LARGE SCALE GENOMIC DNA]</scope>
</reference>
<dbReference type="NCBIfam" id="NF047768">
    <property type="entry name" value="Clp_like_SDH"/>
    <property type="match status" value="1"/>
</dbReference>
<keyword evidence="1" id="KW-0812">Transmembrane</keyword>
<accession>A0A284VUS4</accession>
<sequence length="275" mass="30911">MFGLSTTDFLIVLGVIILLYLLIYPQWQVSAARRRRFSKIREMERKWGTKILTMIHRKEAISMFGIPVYQFIDVEDAQEVLRGIREAKDKPIDLIIHTPGGQLHASMQIARALKNHNVRTRVFVPHYSMSGGTIIALAATEIIMDKDASLGPVDPQVGDILRGVFPAPSWLHVASKKGLKAADTTLMMSDISEKALKFTKGMVNELLEGKFDDREKQEQVVEKLTGGEMIHSEMISAADAQALGLPVSTQLPPEIHEFMKYYRSVSSNVEYLTKE</sequence>
<evidence type="ECO:0000313" key="3">
    <source>
        <dbReference type="Proteomes" id="UP000218615"/>
    </source>
</evidence>
<gene>
    <name evidence="2" type="ORF">MNV_980050</name>
</gene>
<name>A0A284VUS4_9EURY</name>
<evidence type="ECO:0008006" key="4">
    <source>
        <dbReference type="Google" id="ProtNLM"/>
    </source>
</evidence>
<dbReference type="PANTHER" id="PTHR35984:SF1">
    <property type="entry name" value="PERIPLASMIC SERINE PROTEASE"/>
    <property type="match status" value="1"/>
</dbReference>
<dbReference type="OrthoDB" id="146310at2157"/>
<keyword evidence="1" id="KW-0472">Membrane</keyword>
<evidence type="ECO:0000313" key="2">
    <source>
        <dbReference type="EMBL" id="SNQ62948.1"/>
    </source>
</evidence>
<evidence type="ECO:0000256" key="1">
    <source>
        <dbReference type="SAM" id="Phobius"/>
    </source>
</evidence>
<dbReference type="Gene3D" id="3.90.226.10">
    <property type="entry name" value="2-enoyl-CoA Hydratase, Chain A, domain 1"/>
    <property type="match status" value="1"/>
</dbReference>
<keyword evidence="1" id="KW-1133">Transmembrane helix</keyword>
<dbReference type="SUPFAM" id="SSF52096">
    <property type="entry name" value="ClpP/crotonase"/>
    <property type="match status" value="1"/>
</dbReference>
<dbReference type="InterPro" id="IPR029045">
    <property type="entry name" value="ClpP/crotonase-like_dom_sf"/>
</dbReference>
<keyword evidence="3" id="KW-1185">Reference proteome</keyword>
<dbReference type="AlphaFoldDB" id="A0A284VUS4"/>
<dbReference type="Pfam" id="PF01972">
    <property type="entry name" value="SDH_protease"/>
    <property type="match status" value="1"/>
</dbReference>
<dbReference type="PANTHER" id="PTHR35984">
    <property type="entry name" value="PERIPLASMIC SERINE PROTEASE"/>
    <property type="match status" value="1"/>
</dbReference>
<proteinExistence type="predicted"/>
<feature type="transmembrane region" description="Helical" evidence="1">
    <location>
        <begin position="6"/>
        <end position="27"/>
    </location>
</feature>
<organism evidence="2 3">
    <name type="scientific">Candidatus Methanoperedens nitratireducens</name>
    <dbReference type="NCBI Taxonomy" id="1392998"/>
    <lineage>
        <taxon>Archaea</taxon>
        <taxon>Methanobacteriati</taxon>
        <taxon>Methanobacteriota</taxon>
        <taxon>Stenosarchaea group</taxon>
        <taxon>Methanomicrobia</taxon>
        <taxon>Methanosarcinales</taxon>
        <taxon>ANME-2 cluster</taxon>
        <taxon>Candidatus Methanoperedentaceae</taxon>
        <taxon>Candidatus Methanoperedens</taxon>
    </lineage>
</organism>